<comment type="caution">
    <text evidence="1">The sequence shown here is derived from an EMBL/GenBank/DDBJ whole genome shotgun (WGS) entry which is preliminary data.</text>
</comment>
<organism evidence="1 3">
    <name type="scientific">Eleusine coracana subsp. coracana</name>
    <dbReference type="NCBI Taxonomy" id="191504"/>
    <lineage>
        <taxon>Eukaryota</taxon>
        <taxon>Viridiplantae</taxon>
        <taxon>Streptophyta</taxon>
        <taxon>Embryophyta</taxon>
        <taxon>Tracheophyta</taxon>
        <taxon>Spermatophyta</taxon>
        <taxon>Magnoliopsida</taxon>
        <taxon>Liliopsida</taxon>
        <taxon>Poales</taxon>
        <taxon>Poaceae</taxon>
        <taxon>PACMAD clade</taxon>
        <taxon>Chloridoideae</taxon>
        <taxon>Cynodonteae</taxon>
        <taxon>Eleusininae</taxon>
        <taxon>Eleusine</taxon>
    </lineage>
</organism>
<sequence>MYLCSTVLKPSTLIPNGHEFDYAPGSSSLFFFFAFSPRHAETLATPFPISPYLLLFLHLSPAAILSSPFSSPARDVLRFLLAATSSSGSRCPSPPPCGDLDLGLAPSSSASRRPRPQARALCFGVPSLVVAARASGSPDAAADPLLAALVSPDLAAVASGSPDPVASLSSSEPRS</sequence>
<protein>
    <submittedName>
        <fullName evidence="1">Uncharacterized protein</fullName>
    </submittedName>
</protein>
<evidence type="ECO:0000313" key="2">
    <source>
        <dbReference type="EMBL" id="GJN00511.1"/>
    </source>
</evidence>
<evidence type="ECO:0000313" key="1">
    <source>
        <dbReference type="EMBL" id="GJN00279.1"/>
    </source>
</evidence>
<reference evidence="1" key="2">
    <citation type="submission" date="2021-12" db="EMBL/GenBank/DDBJ databases">
        <title>Resequencing data analysis of finger millet.</title>
        <authorList>
            <person name="Hatakeyama M."/>
            <person name="Aluri S."/>
            <person name="Balachadran M.T."/>
            <person name="Sivarajan S.R."/>
            <person name="Poveda L."/>
            <person name="Shimizu-Inatsugi R."/>
            <person name="Schlapbach R."/>
            <person name="Sreeman S.M."/>
            <person name="Shimizu K.K."/>
        </authorList>
    </citation>
    <scope>NUCLEOTIDE SEQUENCE</scope>
</reference>
<dbReference type="AlphaFoldDB" id="A0AAV5CPE8"/>
<name>A0AAV5CPE8_ELECO</name>
<proteinExistence type="predicted"/>
<dbReference type="EMBL" id="BQKI01000008">
    <property type="protein sequence ID" value="GJN00279.1"/>
    <property type="molecule type" value="Genomic_DNA"/>
</dbReference>
<dbReference type="Proteomes" id="UP001054889">
    <property type="component" value="Unassembled WGS sequence"/>
</dbReference>
<reference evidence="1" key="1">
    <citation type="journal article" date="2018" name="DNA Res.">
        <title>Multiple hybrid de novo genome assembly of finger millet, an orphan allotetraploid crop.</title>
        <authorList>
            <person name="Hatakeyama M."/>
            <person name="Aluri S."/>
            <person name="Balachadran M.T."/>
            <person name="Sivarajan S.R."/>
            <person name="Patrignani A."/>
            <person name="Gruter S."/>
            <person name="Poveda L."/>
            <person name="Shimizu-Inatsugi R."/>
            <person name="Baeten J."/>
            <person name="Francoijs K.J."/>
            <person name="Nataraja K.N."/>
            <person name="Reddy Y.A.N."/>
            <person name="Phadnis S."/>
            <person name="Ravikumar R.L."/>
            <person name="Schlapbach R."/>
            <person name="Sreeman S.M."/>
            <person name="Shimizu K.K."/>
        </authorList>
    </citation>
    <scope>NUCLEOTIDE SEQUENCE</scope>
</reference>
<keyword evidence="3" id="KW-1185">Reference proteome</keyword>
<evidence type="ECO:0000313" key="3">
    <source>
        <dbReference type="Proteomes" id="UP001054889"/>
    </source>
</evidence>
<accession>A0AAV5CPE8</accession>
<gene>
    <name evidence="1" type="primary">ga17453</name>
    <name evidence="2" type="synonym">ga17700</name>
    <name evidence="1" type="ORF">PR202_ga17453</name>
    <name evidence="2" type="ORF">PR202_ga17700</name>
</gene>
<dbReference type="EMBL" id="BQKI01000008">
    <property type="protein sequence ID" value="GJN00511.1"/>
    <property type="molecule type" value="Genomic_DNA"/>
</dbReference>